<dbReference type="GO" id="GO:0006506">
    <property type="term" value="P:GPI anchor biosynthetic process"/>
    <property type="evidence" value="ECO:0007669"/>
    <property type="project" value="UniProtKB-UniPathway"/>
</dbReference>
<evidence type="ECO:0000256" key="11">
    <source>
        <dbReference type="RuleBase" id="RU366056"/>
    </source>
</evidence>
<reference evidence="12" key="1">
    <citation type="submission" date="2021-05" db="EMBL/GenBank/DDBJ databases">
        <authorList>
            <person name="Stam R."/>
        </authorList>
    </citation>
    <scope>NUCLEOTIDE SEQUENCE</scope>
    <source>
        <strain evidence="12">CS162</strain>
    </source>
</reference>
<evidence type="ECO:0000313" key="12">
    <source>
        <dbReference type="EMBL" id="CAG5188132.1"/>
    </source>
</evidence>
<dbReference type="GO" id="GO:1990529">
    <property type="term" value="C:glycosylphosphatidylinositol-mannosyltransferase I complex"/>
    <property type="evidence" value="ECO:0007669"/>
    <property type="project" value="TreeGrafter"/>
</dbReference>
<dbReference type="OrthoDB" id="5546453at2759"/>
<dbReference type="AlphaFoldDB" id="A0A8J2IDZ6"/>
<accession>A0A8J2IDZ6</accession>
<feature type="transmembrane region" description="Helical" evidence="11">
    <location>
        <begin position="531"/>
        <end position="553"/>
    </location>
</feature>
<dbReference type="RefSeq" id="XP_043175460.1">
    <property type="nucleotide sequence ID" value="XM_043319525.1"/>
</dbReference>
<keyword evidence="6 11" id="KW-0812">Transmembrane</keyword>
<dbReference type="GeneID" id="67012202"/>
<keyword evidence="9 11" id="KW-0472">Membrane</keyword>
<dbReference type="SMART" id="SM00780">
    <property type="entry name" value="PIG-X"/>
    <property type="match status" value="1"/>
</dbReference>
<dbReference type="EMBL" id="CAJRGZ010000032">
    <property type="protein sequence ID" value="CAG5188132.1"/>
    <property type="molecule type" value="Genomic_DNA"/>
</dbReference>
<dbReference type="InterPro" id="IPR042322">
    <property type="entry name" value="Pbn1"/>
</dbReference>
<dbReference type="Pfam" id="PF08320">
    <property type="entry name" value="PIG-X"/>
    <property type="match status" value="1"/>
</dbReference>
<evidence type="ECO:0000256" key="10">
    <source>
        <dbReference type="ARBA" id="ARBA00023180"/>
    </source>
</evidence>
<comment type="function">
    <text evidence="11">Required for proper folding and/or the stability of a subset of proteins in the endoplasmic reticulum. Component of glycosylphosphatidylinositol-mannosyltransferase 1 which transfers the first of the 4 mannoses in the GPI-anchor precursors during GPI-anchor biosynthesis. Probably acts by stabilizing the mannosyltransferase GPI14.</text>
</comment>
<gene>
    <name evidence="12" type="ORF">ALTATR162_LOCUS11881</name>
</gene>
<comment type="caution">
    <text evidence="12">The sequence shown here is derived from an EMBL/GenBank/DDBJ whole genome shotgun (WGS) entry which is preliminary data.</text>
</comment>
<protein>
    <recommendedName>
        <fullName evidence="4 11">Protein PBN1</fullName>
    </recommendedName>
</protein>
<proteinExistence type="inferred from homology"/>
<organism evidence="12 13">
    <name type="scientific">Alternaria atra</name>
    <dbReference type="NCBI Taxonomy" id="119953"/>
    <lineage>
        <taxon>Eukaryota</taxon>
        <taxon>Fungi</taxon>
        <taxon>Dikarya</taxon>
        <taxon>Ascomycota</taxon>
        <taxon>Pezizomycotina</taxon>
        <taxon>Dothideomycetes</taxon>
        <taxon>Pleosporomycetidae</taxon>
        <taxon>Pleosporales</taxon>
        <taxon>Pleosporineae</taxon>
        <taxon>Pleosporaceae</taxon>
        <taxon>Alternaria</taxon>
        <taxon>Alternaria sect. Ulocladioides</taxon>
    </lineage>
</organism>
<evidence type="ECO:0000256" key="3">
    <source>
        <dbReference type="ARBA" id="ARBA00010345"/>
    </source>
</evidence>
<sequence>MKQRITYVVKKPEEFTPDQLEVGEDKHGPYFALDNVVAAKEHRITLGLDELPEEISKFFQQWHEIHLRWTSPRPYASTPPFTSRVSPGLHVFFTPLSDTPEDALCSGLHSLISPDLKCLSTSSSSTKMPVLSERFSMSATSQYYDYLDEIDRMKGPFQQAFCGVGENSSHYCHNRVNSFVTSNYLDVDYDTISRSVVLTAGWAQAKDPNGWELAGEDAKGWTEKIRLPSKDATVEIGVLSLEGNADPEDIQFGGFLTVLGQDERPKPTRFQTPTRHYPLLQASKNPTAQPKLHPLTYSTSFNQPTGLHPTLTLTFPAHNLTPPDRSCKLHTHLTLPSYLFIDKYQFSDALFLKSKNLKRLRSLSGATDLEAPDWVVPAWGSAALFELGVPKPEKIDYPKVDLGAGGENAWGDLPTHREIPEGHWNVSIPLHLRYMPAEAKSHATLPVPWPVVFWACRAESGAQHTSNPFDRAHLGYEGLFGPKTRFMHVEPEVRNQTAEGSTDREFRGMAVQDGGLIEWIRVPVLNTRKAGWVEGGTVGVVLLAFLGLCWVLFGRSGKGDVKDEKKTQ</sequence>
<evidence type="ECO:0000256" key="9">
    <source>
        <dbReference type="ARBA" id="ARBA00023136"/>
    </source>
</evidence>
<dbReference type="GO" id="GO:0005789">
    <property type="term" value="C:endoplasmic reticulum membrane"/>
    <property type="evidence" value="ECO:0007669"/>
    <property type="project" value="UniProtKB-SubCell"/>
</dbReference>
<evidence type="ECO:0000313" key="13">
    <source>
        <dbReference type="Proteomes" id="UP000676310"/>
    </source>
</evidence>
<dbReference type="PANTHER" id="PTHR28533:SF1">
    <property type="entry name" value="PROTEIN PBN1"/>
    <property type="match status" value="1"/>
</dbReference>
<evidence type="ECO:0000256" key="7">
    <source>
        <dbReference type="ARBA" id="ARBA00022824"/>
    </source>
</evidence>
<name>A0A8J2IDZ6_9PLEO</name>
<comment type="similarity">
    <text evidence="3 11">Belongs to the PIGX family.</text>
</comment>
<evidence type="ECO:0000256" key="4">
    <source>
        <dbReference type="ARBA" id="ARBA00020410"/>
    </source>
</evidence>
<evidence type="ECO:0000256" key="2">
    <source>
        <dbReference type="ARBA" id="ARBA00004687"/>
    </source>
</evidence>
<dbReference type="PANTHER" id="PTHR28533">
    <property type="entry name" value="PROTEIN PBN1"/>
    <property type="match status" value="1"/>
</dbReference>
<keyword evidence="10" id="KW-0325">Glycoprotein</keyword>
<evidence type="ECO:0000256" key="8">
    <source>
        <dbReference type="ARBA" id="ARBA00022989"/>
    </source>
</evidence>
<keyword evidence="7 11" id="KW-0256">Endoplasmic reticulum</keyword>
<dbReference type="GO" id="GO:0000030">
    <property type="term" value="F:mannosyltransferase activity"/>
    <property type="evidence" value="ECO:0007669"/>
    <property type="project" value="TreeGrafter"/>
</dbReference>
<comment type="pathway">
    <text evidence="2 11">Glycolipid biosynthesis; glycosylphosphatidylinositol-anchor biosynthesis.</text>
</comment>
<evidence type="ECO:0000256" key="6">
    <source>
        <dbReference type="ARBA" id="ARBA00022692"/>
    </source>
</evidence>
<dbReference type="InterPro" id="IPR013233">
    <property type="entry name" value="PIG-X/PBN1"/>
</dbReference>
<dbReference type="UniPathway" id="UPA00196"/>
<keyword evidence="13" id="KW-1185">Reference proteome</keyword>
<comment type="subcellular location">
    <subcellularLocation>
        <location evidence="11">Endoplasmic reticulum membrane</location>
        <topology evidence="11">Single-pass membrane protein</topology>
    </subcellularLocation>
    <subcellularLocation>
        <location evidence="1">Endoplasmic reticulum membrane</location>
        <topology evidence="1">Single-pass type III membrane protein</topology>
    </subcellularLocation>
</comment>
<keyword evidence="5 11" id="KW-0337">GPI-anchor biosynthesis</keyword>
<keyword evidence="8 11" id="KW-1133">Transmembrane helix</keyword>
<evidence type="ECO:0000256" key="1">
    <source>
        <dbReference type="ARBA" id="ARBA00004643"/>
    </source>
</evidence>
<evidence type="ECO:0000256" key="5">
    <source>
        <dbReference type="ARBA" id="ARBA00022502"/>
    </source>
</evidence>
<dbReference type="Proteomes" id="UP000676310">
    <property type="component" value="Unassembled WGS sequence"/>
</dbReference>